<dbReference type="InterPro" id="IPR029055">
    <property type="entry name" value="Ntn_hydrolases_N"/>
</dbReference>
<dbReference type="SUPFAM" id="SSF53271">
    <property type="entry name" value="PRTase-like"/>
    <property type="match status" value="1"/>
</dbReference>
<dbReference type="InterPro" id="IPR000836">
    <property type="entry name" value="PRTase_dom"/>
</dbReference>
<dbReference type="GO" id="GO:0016757">
    <property type="term" value="F:glycosyltransferase activity"/>
    <property type="evidence" value="ECO:0007669"/>
    <property type="project" value="UniProtKB-KW"/>
</dbReference>
<evidence type="ECO:0000256" key="1">
    <source>
        <dbReference type="ARBA" id="ARBA00022679"/>
    </source>
</evidence>
<keyword evidence="2" id="KW-0315">Glutamine amidotransferase</keyword>
<accession>A0A1T5HQW2</accession>
<proteinExistence type="predicted"/>
<protein>
    <submittedName>
        <fullName evidence="4">Amidophosphoribosyltransferase</fullName>
    </submittedName>
</protein>
<sequence length="637" mass="73309">MSDQVKHECGVVLIRLLKPLDYYREKYGTWRYGLNKLYLLMQKQHNRGQDGAGVVNLKIDQPAGKKYLFRERSNLSNPIQDVFSRIFKHFQYDDDHNHEQFCDSVWAKENLPFAGELYLGHLRYGTFGNDSLDYVHPVMRENNWRSRNLVLAGNFNLTNVDEIYNALVELGQHPKDYTDTVSILENVGHFLDEENQLLFRQFKNEGYSNREISSFIERDLDVRKILERSSKKWDGGYVLAGLLGHGDAFVARDPWGIRPASYYYNDEIVVVASERPVIQTALDVRANEVQELKPGYALIIKKDGQIKEEMVSVPQARKSCSFERIYFSRGSDKSIYLERKELGRLLAPLILNKVNHNLEDTVFSYIPNTAETAFYGMMEGIREYLVKWRLDEVRKLGVNPDTAKMEEILSREPRVEKIAVKDVKLRTFITADSSRDDMVAHVYDVTYGIVRNKVDTLVVIDDSIVRGTTLKQSILKILDRLHPKKIIIVSSAPQIRYPDCYGIDMARLADFCAFRAAIELLKDNGLESTITEVYEKCKSQMNLPKEEMVNYVKDIYRPFTDEQISDKVAEMLRPIDIDADVEVLFQSVENLNKACPNDLGDWYFTGNYPTPGGNKVVNSAFINYVEGNSARAYQSCC</sequence>
<dbReference type="Gene3D" id="3.40.50.2020">
    <property type="match status" value="1"/>
</dbReference>
<dbReference type="SUPFAM" id="SSF56235">
    <property type="entry name" value="N-terminal nucleophile aminohydrolases (Ntn hydrolases)"/>
    <property type="match status" value="1"/>
</dbReference>
<gene>
    <name evidence="4" type="ORF">SAMN03080601_02650</name>
</gene>
<reference evidence="4 5" key="1">
    <citation type="submission" date="2017-02" db="EMBL/GenBank/DDBJ databases">
        <authorList>
            <person name="Peterson S.W."/>
        </authorList>
    </citation>
    <scope>NUCLEOTIDE SEQUENCE [LARGE SCALE GENOMIC DNA]</scope>
    <source>
        <strain evidence="4 5">DSM 24412</strain>
    </source>
</reference>
<evidence type="ECO:0000313" key="5">
    <source>
        <dbReference type="Proteomes" id="UP000191055"/>
    </source>
</evidence>
<evidence type="ECO:0000259" key="3">
    <source>
        <dbReference type="PROSITE" id="PS51278"/>
    </source>
</evidence>
<keyword evidence="5" id="KW-1185">Reference proteome</keyword>
<dbReference type="AlphaFoldDB" id="A0A1T5HQW2"/>
<dbReference type="InterPro" id="IPR017932">
    <property type="entry name" value="GATase_2_dom"/>
</dbReference>
<dbReference type="RefSeq" id="WP_079558350.1">
    <property type="nucleotide sequence ID" value="NZ_CP021904.1"/>
</dbReference>
<dbReference type="KEGG" id="asx:CDL62_04250"/>
<keyword evidence="4" id="KW-0328">Glycosyltransferase</keyword>
<dbReference type="InterPro" id="IPR029057">
    <property type="entry name" value="PRTase-like"/>
</dbReference>
<evidence type="ECO:0000313" key="4">
    <source>
        <dbReference type="EMBL" id="SKC23058.1"/>
    </source>
</evidence>
<feature type="domain" description="Glutamine amidotransferase type-2" evidence="3">
    <location>
        <begin position="9"/>
        <end position="303"/>
    </location>
</feature>
<name>A0A1T5HQW2_9BACT</name>
<dbReference type="Proteomes" id="UP000191055">
    <property type="component" value="Unassembled WGS sequence"/>
</dbReference>
<dbReference type="Gene3D" id="3.60.20.10">
    <property type="entry name" value="Glutamine Phosphoribosylpyrophosphate, subunit 1, domain 1"/>
    <property type="match status" value="1"/>
</dbReference>
<organism evidence="4 5">
    <name type="scientific">Alkalitalea saponilacus</name>
    <dbReference type="NCBI Taxonomy" id="889453"/>
    <lineage>
        <taxon>Bacteria</taxon>
        <taxon>Pseudomonadati</taxon>
        <taxon>Bacteroidota</taxon>
        <taxon>Bacteroidia</taxon>
        <taxon>Marinilabiliales</taxon>
        <taxon>Marinilabiliaceae</taxon>
        <taxon>Alkalitalea</taxon>
    </lineage>
</organism>
<dbReference type="STRING" id="889453.SAMN03080601_02650"/>
<dbReference type="EMBL" id="FUYV01000016">
    <property type="protein sequence ID" value="SKC23058.1"/>
    <property type="molecule type" value="Genomic_DNA"/>
</dbReference>
<dbReference type="PROSITE" id="PS51278">
    <property type="entry name" value="GATASE_TYPE_2"/>
    <property type="match status" value="1"/>
</dbReference>
<evidence type="ECO:0000256" key="2">
    <source>
        <dbReference type="ARBA" id="ARBA00022962"/>
    </source>
</evidence>
<dbReference type="CDD" id="cd06223">
    <property type="entry name" value="PRTases_typeI"/>
    <property type="match status" value="1"/>
</dbReference>
<dbReference type="OrthoDB" id="9801213at2"/>
<keyword evidence="1 4" id="KW-0808">Transferase</keyword>
<dbReference type="PANTHER" id="PTHR11907">
    <property type="entry name" value="AMIDOPHOSPHORIBOSYLTRANSFERASE"/>
    <property type="match status" value="1"/>
</dbReference>